<keyword evidence="2" id="KW-0732">Signal</keyword>
<accession>A0AAE1A2K7</accession>
<dbReference type="PANTHER" id="PTHR45902:SF4">
    <property type="entry name" value="G-PROTEIN COUPLED RECEPTORS FAMILY 2 PROFILE 2 DOMAIN-CONTAINING PROTEIN"/>
    <property type="match status" value="1"/>
</dbReference>
<protein>
    <recommendedName>
        <fullName evidence="3">SMB domain-containing protein</fullName>
    </recommendedName>
</protein>
<evidence type="ECO:0000259" key="3">
    <source>
        <dbReference type="PROSITE" id="PS50958"/>
    </source>
</evidence>
<keyword evidence="5" id="KW-1185">Reference proteome</keyword>
<reference evidence="4" key="1">
    <citation type="journal article" date="2023" name="G3 (Bethesda)">
        <title>A reference genome for the long-term kleptoplast-retaining sea slug Elysia crispata morphotype clarki.</title>
        <authorList>
            <person name="Eastman K.E."/>
            <person name="Pendleton A.L."/>
            <person name="Shaikh M.A."/>
            <person name="Suttiyut T."/>
            <person name="Ogas R."/>
            <person name="Tomko P."/>
            <person name="Gavelis G."/>
            <person name="Widhalm J.R."/>
            <person name="Wisecaver J.H."/>
        </authorList>
    </citation>
    <scope>NUCLEOTIDE SEQUENCE</scope>
    <source>
        <strain evidence="4">ECLA1</strain>
    </source>
</reference>
<dbReference type="PANTHER" id="PTHR45902">
    <property type="entry name" value="LATROPHILIN RECEPTOR-LIKE PROTEIN A"/>
    <property type="match status" value="1"/>
</dbReference>
<evidence type="ECO:0000313" key="4">
    <source>
        <dbReference type="EMBL" id="KAK3780094.1"/>
    </source>
</evidence>
<evidence type="ECO:0000256" key="1">
    <source>
        <dbReference type="ARBA" id="ARBA00023157"/>
    </source>
</evidence>
<evidence type="ECO:0000313" key="5">
    <source>
        <dbReference type="Proteomes" id="UP001283361"/>
    </source>
</evidence>
<dbReference type="Proteomes" id="UP001283361">
    <property type="component" value="Unassembled WGS sequence"/>
</dbReference>
<dbReference type="InterPro" id="IPR036024">
    <property type="entry name" value="Somatomedin_B-like_dom_sf"/>
</dbReference>
<dbReference type="EMBL" id="JAWDGP010002760">
    <property type="protein sequence ID" value="KAK3780094.1"/>
    <property type="molecule type" value="Genomic_DNA"/>
</dbReference>
<evidence type="ECO:0000256" key="2">
    <source>
        <dbReference type="SAM" id="SignalP"/>
    </source>
</evidence>
<comment type="caution">
    <text evidence="4">The sequence shown here is derived from an EMBL/GenBank/DDBJ whole genome shotgun (WGS) entry which is preliminary data.</text>
</comment>
<name>A0AAE1A2K7_9GAST</name>
<keyword evidence="1" id="KW-1015">Disulfide bond</keyword>
<dbReference type="PROSITE" id="PS50958">
    <property type="entry name" value="SMB_2"/>
    <property type="match status" value="1"/>
</dbReference>
<proteinExistence type="predicted"/>
<dbReference type="InterPro" id="IPR053231">
    <property type="entry name" value="GPCR_LN-TM7"/>
</dbReference>
<gene>
    <name evidence="4" type="ORF">RRG08_036621</name>
</gene>
<feature type="signal peptide" evidence="2">
    <location>
        <begin position="1"/>
        <end position="19"/>
    </location>
</feature>
<dbReference type="Gene3D" id="4.10.410.20">
    <property type="match status" value="1"/>
</dbReference>
<organism evidence="4 5">
    <name type="scientific">Elysia crispata</name>
    <name type="common">lettuce slug</name>
    <dbReference type="NCBI Taxonomy" id="231223"/>
    <lineage>
        <taxon>Eukaryota</taxon>
        <taxon>Metazoa</taxon>
        <taxon>Spiralia</taxon>
        <taxon>Lophotrochozoa</taxon>
        <taxon>Mollusca</taxon>
        <taxon>Gastropoda</taxon>
        <taxon>Heterobranchia</taxon>
        <taxon>Euthyneura</taxon>
        <taxon>Panpulmonata</taxon>
        <taxon>Sacoglossa</taxon>
        <taxon>Placobranchoidea</taxon>
        <taxon>Plakobranchidae</taxon>
        <taxon>Elysia</taxon>
    </lineage>
</organism>
<sequence>MAIQHFLIFAYVFTASTCAATIEPIRRSGQTLAYSPSETTDFSTTHISTDTSFIYLRKEVTVLYQDSECRHMATDFVYRKNFCLGARDPESYLQVARSRYNCLNLCGEAPKFGSETPECGCDAICGLFGDCCKDMAEICPELYSIGQAEYSTLPKNMRRECGCDAICGLFGDCCKDMAEICPELYSIGQAEYSTLPKNMRRECVSYSMFYKQYKEKFSFSVKYVPFTPSIVNKNKVLPFKPRNLAEFTNSLSKYSVVDINTKLDFNNFATFKAYKSTDVSAYFIPKVAGLTCSPVNSSGTAQYPSALQTLPLCRVVKVEDVVTPYHRPCENHQILNCRCEDGNFLKDHVHNVCLGENNYQRGLYRFPLWDMQAKFANDLPPQNKKCIRRGVSAYGIVRP</sequence>
<feature type="chain" id="PRO_5042013999" description="SMB domain-containing protein" evidence="2">
    <location>
        <begin position="20"/>
        <end position="399"/>
    </location>
</feature>
<feature type="domain" description="SMB" evidence="3">
    <location>
        <begin position="98"/>
        <end position="143"/>
    </location>
</feature>
<dbReference type="AlphaFoldDB" id="A0AAE1A2K7"/>
<dbReference type="Pfam" id="PF01033">
    <property type="entry name" value="Somatomedin_B"/>
    <property type="match status" value="1"/>
</dbReference>
<dbReference type="InterPro" id="IPR001212">
    <property type="entry name" value="Somatomedin_B_dom"/>
</dbReference>
<dbReference type="SUPFAM" id="SSF90188">
    <property type="entry name" value="Somatomedin B domain"/>
    <property type="match status" value="2"/>
</dbReference>